<dbReference type="SMART" id="SM00715">
    <property type="entry name" value="LA"/>
    <property type="match status" value="1"/>
</dbReference>
<evidence type="ECO:0000259" key="4">
    <source>
        <dbReference type="PROSITE" id="PS50961"/>
    </source>
</evidence>
<feature type="compositionally biased region" description="Low complexity" evidence="3">
    <location>
        <begin position="109"/>
        <end position="123"/>
    </location>
</feature>
<proteinExistence type="predicted"/>
<dbReference type="InterPro" id="IPR006630">
    <property type="entry name" value="La_HTH"/>
</dbReference>
<dbReference type="OrthoDB" id="340227at2759"/>
<keyword evidence="5" id="KW-1185">Reference proteome</keyword>
<feature type="compositionally biased region" description="Low complexity" evidence="3">
    <location>
        <begin position="565"/>
        <end position="583"/>
    </location>
</feature>
<keyword evidence="1 2" id="KW-0694">RNA-binding</keyword>
<reference evidence="6" key="2">
    <citation type="submission" date="2025-08" db="UniProtKB">
        <authorList>
            <consortium name="RefSeq"/>
        </authorList>
    </citation>
    <scope>IDENTIFICATION</scope>
    <source>
        <tissue evidence="6">Leaves</tissue>
    </source>
</reference>
<dbReference type="CDD" id="cd07323">
    <property type="entry name" value="LAM"/>
    <property type="match status" value="1"/>
</dbReference>
<dbReference type="PANTHER" id="PTHR22792:SF132">
    <property type="entry name" value="LA-RELATED PROTEIN 1"/>
    <property type="match status" value="1"/>
</dbReference>
<evidence type="ECO:0000256" key="2">
    <source>
        <dbReference type="PROSITE-ProRule" id="PRU00332"/>
    </source>
</evidence>
<feature type="compositionally biased region" description="Polar residues" evidence="3">
    <location>
        <begin position="219"/>
        <end position="230"/>
    </location>
</feature>
<sequence>MMATASDPASTAHHSPRGSSAMDASVTAAAGTHSPRYRRRGTGAGAGGVSSPWTQIVRGADSELTISSSPSSPAAAVATTVGISVPPPPPPLSPSLSSVSQEQSDRSPSKAGAAAAAAAAAAASTPFSPEDCAGDAQPEGSDNGSGGNNGAKKPAWNKPSNGATEAGPVMGAFPWPALSESTRASPKSSSESLKTLSDVSVPVSQATGMASPSAHKQGINANTNSSSTPNHAPYNRQRSMKRGGGSGNPSSNASANGGPSQLPSPRSSGVETGSNNSGKPANPVSDSSHREGGQRGGVGSQSHSGNDHQQQRNSFKRGSGGPRGDGSHHHGYGGRRGDQDRGNQDWNPNRSFGGGRDTHMQSQRVASRPFMRGPHPTPPPFMPPTPMPVRPFGTPIVYPDVPSTVFYLPGPHPESLRAVPMVPPMAPLFFPFPDPQLQTKIVNQIEYYFSNENLVKDTYLRQNMDDQGWVPIKLIASFKKVTQLTDNIQFILDSVRTSGAVEVEGEKVRRRNDWMKWIMPPSVQYSTISSPQSMQKSSQDMLALNFQSMALDEKTAKQGYGETYLSPSSSGEWSSLSQQSSGEKTSQVAVQAGFPTSAPNSSK</sequence>
<feature type="compositionally biased region" description="Low complexity" evidence="3">
    <location>
        <begin position="248"/>
        <end position="260"/>
    </location>
</feature>
<dbReference type="GO" id="GO:0005737">
    <property type="term" value="C:cytoplasm"/>
    <property type="evidence" value="ECO:0007669"/>
    <property type="project" value="UniProtKB-ARBA"/>
</dbReference>
<feature type="compositionally biased region" description="Polar residues" evidence="3">
    <location>
        <begin position="179"/>
        <end position="210"/>
    </location>
</feature>
<dbReference type="InterPro" id="IPR045180">
    <property type="entry name" value="La_dom_prot"/>
</dbReference>
<dbReference type="GeneID" id="113698384"/>
<dbReference type="Proteomes" id="UP001652660">
    <property type="component" value="Chromosome 7c"/>
</dbReference>
<evidence type="ECO:0000313" key="5">
    <source>
        <dbReference type="Proteomes" id="UP001652660"/>
    </source>
</evidence>
<reference evidence="5" key="1">
    <citation type="journal article" date="2025" name="Foods">
        <title>Unveiling the Microbial Signatures of Arabica Coffee Cherries: Insights into Ripeness Specific Diversity, Functional Traits, and Implications for Quality and Safety.</title>
        <authorList>
            <consortium name="RefSeq"/>
            <person name="Tenea G.N."/>
            <person name="Cifuentes V."/>
            <person name="Reyes P."/>
            <person name="Cevallos-Vallejos M."/>
        </authorList>
    </citation>
    <scope>NUCLEOTIDE SEQUENCE [LARGE SCALE GENOMIC DNA]</scope>
</reference>
<accession>A0A6P6T6T3</accession>
<dbReference type="PANTHER" id="PTHR22792">
    <property type="entry name" value="LUPUS LA PROTEIN-RELATED"/>
    <property type="match status" value="1"/>
</dbReference>
<feature type="domain" description="HTH La-type RNA-binding" evidence="4">
    <location>
        <begin position="431"/>
        <end position="520"/>
    </location>
</feature>
<feature type="compositionally biased region" description="Low complexity" evidence="3">
    <location>
        <begin position="67"/>
        <end position="81"/>
    </location>
</feature>
<dbReference type="SUPFAM" id="SSF46785">
    <property type="entry name" value="Winged helix' DNA-binding domain"/>
    <property type="match status" value="1"/>
</dbReference>
<dbReference type="InterPro" id="IPR036388">
    <property type="entry name" value="WH-like_DNA-bd_sf"/>
</dbReference>
<feature type="compositionally biased region" description="Polar residues" evidence="3">
    <location>
        <begin position="261"/>
        <end position="279"/>
    </location>
</feature>
<dbReference type="AlphaFoldDB" id="A0A6P6T6T3"/>
<dbReference type="GO" id="GO:0003723">
    <property type="term" value="F:RNA binding"/>
    <property type="evidence" value="ECO:0007669"/>
    <property type="project" value="UniProtKB-UniRule"/>
</dbReference>
<evidence type="ECO:0000256" key="1">
    <source>
        <dbReference type="ARBA" id="ARBA00022884"/>
    </source>
</evidence>
<feature type="region of interest" description="Disordered" evidence="3">
    <location>
        <begin position="561"/>
        <end position="603"/>
    </location>
</feature>
<organism evidence="5 6">
    <name type="scientific">Coffea arabica</name>
    <name type="common">Arabian coffee</name>
    <dbReference type="NCBI Taxonomy" id="13443"/>
    <lineage>
        <taxon>Eukaryota</taxon>
        <taxon>Viridiplantae</taxon>
        <taxon>Streptophyta</taxon>
        <taxon>Embryophyta</taxon>
        <taxon>Tracheophyta</taxon>
        <taxon>Spermatophyta</taxon>
        <taxon>Magnoliopsida</taxon>
        <taxon>eudicotyledons</taxon>
        <taxon>Gunneridae</taxon>
        <taxon>Pentapetalae</taxon>
        <taxon>asterids</taxon>
        <taxon>lamiids</taxon>
        <taxon>Gentianales</taxon>
        <taxon>Rubiaceae</taxon>
        <taxon>Ixoroideae</taxon>
        <taxon>Gardenieae complex</taxon>
        <taxon>Bertiereae - Coffeeae clade</taxon>
        <taxon>Coffeeae</taxon>
        <taxon>Coffea</taxon>
    </lineage>
</organism>
<evidence type="ECO:0000313" key="6">
    <source>
        <dbReference type="RefSeq" id="XP_027073994.1"/>
    </source>
</evidence>
<name>A0A6P6T6T3_COFAR</name>
<evidence type="ECO:0000256" key="3">
    <source>
        <dbReference type="SAM" id="MobiDB-lite"/>
    </source>
</evidence>
<dbReference type="Pfam" id="PF05383">
    <property type="entry name" value="La"/>
    <property type="match status" value="1"/>
</dbReference>
<dbReference type="RefSeq" id="XP_027073994.1">
    <property type="nucleotide sequence ID" value="XM_027218193.2"/>
</dbReference>
<dbReference type="FunFam" id="1.10.10.10:FF:000131">
    <property type="entry name" value="la-related protein 1B isoform X2"/>
    <property type="match status" value="1"/>
</dbReference>
<dbReference type="Gene3D" id="1.10.10.10">
    <property type="entry name" value="Winged helix-like DNA-binding domain superfamily/Winged helix DNA-binding domain"/>
    <property type="match status" value="1"/>
</dbReference>
<gene>
    <name evidence="6" type="primary">LOC113698384</name>
</gene>
<dbReference type="InterPro" id="IPR036390">
    <property type="entry name" value="WH_DNA-bd_sf"/>
</dbReference>
<protein>
    <submittedName>
        <fullName evidence="6">La-related protein 1C-like</fullName>
    </submittedName>
</protein>
<feature type="region of interest" description="Disordered" evidence="3">
    <location>
        <begin position="1"/>
        <end position="380"/>
    </location>
</feature>
<dbReference type="PROSITE" id="PS50961">
    <property type="entry name" value="HTH_LA"/>
    <property type="match status" value="1"/>
</dbReference>